<dbReference type="SUPFAM" id="SSF53335">
    <property type="entry name" value="S-adenosyl-L-methionine-dependent methyltransferases"/>
    <property type="match status" value="1"/>
</dbReference>
<evidence type="ECO:0000256" key="7">
    <source>
        <dbReference type="ARBA" id="ARBA00047942"/>
    </source>
</evidence>
<accession>A0A9D1PSJ4</accession>
<evidence type="ECO:0000313" key="9">
    <source>
        <dbReference type="EMBL" id="HIV98764.1"/>
    </source>
</evidence>
<comment type="catalytic activity">
    <reaction evidence="7">
        <text>a 2'-deoxyadenosine in DNA + S-adenosyl-L-methionine = an N(6)-methyl-2'-deoxyadenosine in DNA + S-adenosyl-L-homocysteine + H(+)</text>
        <dbReference type="Rhea" id="RHEA:15197"/>
        <dbReference type="Rhea" id="RHEA-COMP:12418"/>
        <dbReference type="Rhea" id="RHEA-COMP:12419"/>
        <dbReference type="ChEBI" id="CHEBI:15378"/>
        <dbReference type="ChEBI" id="CHEBI:57856"/>
        <dbReference type="ChEBI" id="CHEBI:59789"/>
        <dbReference type="ChEBI" id="CHEBI:90615"/>
        <dbReference type="ChEBI" id="CHEBI:90616"/>
        <dbReference type="EC" id="2.1.1.72"/>
    </reaction>
</comment>
<dbReference type="PANTHER" id="PTHR33841:SF6">
    <property type="entry name" value="TYPE II METHYLTRANSFERASE M.HINDII"/>
    <property type="match status" value="1"/>
</dbReference>
<dbReference type="Pfam" id="PF07669">
    <property type="entry name" value="Eco57I"/>
    <property type="match status" value="1"/>
</dbReference>
<dbReference type="EC" id="2.1.1.72" evidence="1"/>
<dbReference type="CDD" id="cd02440">
    <property type="entry name" value="AdoMet_MTases"/>
    <property type="match status" value="1"/>
</dbReference>
<dbReference type="AlphaFoldDB" id="A0A9D1PSJ4"/>
<sequence length="510" mass="58207">MEFLDEIIKATNDFLEAMPKQIRKGYGQFFTSKETALFMSEMYDLSFLGHEVSVLDPGAGSGILSIALIDRLAKASGITKIKLTCYETDSNIIGLLASNLNRVKEYYPCSFEYQIIQDNYILSQSDEYNNTLLADACPKKYDIIISNPPYMKIARDAPEALAMPDLCHGAPNLYFLFLGMSLFNLKDDHELVYIIPRSWTSGAYFKRFRENLFSKSSIEAIHVFESRDKVFDNENVLQETMIILIRKTQAHVDCVRITSSNSNRKFNHLTTLLVPYDCVVSGRDHYVFLPTTKQDVESISAVNKFNSTMPDLGLRMKTGIVVDFREKDSLRSDAGDDVVPLFYSQHIRNGRVNHNPSGKNMDWLSTSKQGLLQKNKNYIFCKRFTAKEEKRRLQLGIFLSNDFKQYKVIGTQNKINFIDMSDGSDLDKDLVYGLYVVFNSTLYDQYYRIMNGSTQVNSTEMNSIPVPPLDIMRDMGKQLIASGDLSTENCDAILKETVYEQGRRYKKISG</sequence>
<organism evidence="9 10">
    <name type="scientific">Candidatus Ornithospirochaeta avicola</name>
    <dbReference type="NCBI Taxonomy" id="2840896"/>
    <lineage>
        <taxon>Bacteria</taxon>
        <taxon>Pseudomonadati</taxon>
        <taxon>Spirochaetota</taxon>
        <taxon>Spirochaetia</taxon>
        <taxon>Spirochaetales</taxon>
        <taxon>Spirochaetaceae</taxon>
        <taxon>Spirochaetaceae incertae sedis</taxon>
        <taxon>Candidatus Ornithospirochaeta</taxon>
    </lineage>
</organism>
<proteinExistence type="predicted"/>
<evidence type="ECO:0000313" key="10">
    <source>
        <dbReference type="Proteomes" id="UP000823936"/>
    </source>
</evidence>
<evidence type="ECO:0000256" key="6">
    <source>
        <dbReference type="ARBA" id="ARBA00023125"/>
    </source>
</evidence>
<dbReference type="Proteomes" id="UP000823936">
    <property type="component" value="Unassembled WGS sequence"/>
</dbReference>
<dbReference type="PANTHER" id="PTHR33841">
    <property type="entry name" value="DNA METHYLTRANSFERASE YEEA-RELATED"/>
    <property type="match status" value="1"/>
</dbReference>
<keyword evidence="2 9" id="KW-0489">Methyltransferase</keyword>
<dbReference type="InterPro" id="IPR050953">
    <property type="entry name" value="N4_N6_ade-DNA_methylase"/>
</dbReference>
<dbReference type="PRINTS" id="PR00507">
    <property type="entry name" value="N12N6MTFRASE"/>
</dbReference>
<reference evidence="9" key="1">
    <citation type="journal article" date="2021" name="PeerJ">
        <title>Extensive microbial diversity within the chicken gut microbiome revealed by metagenomics and culture.</title>
        <authorList>
            <person name="Gilroy R."/>
            <person name="Ravi A."/>
            <person name="Getino M."/>
            <person name="Pursley I."/>
            <person name="Horton D.L."/>
            <person name="Alikhan N.F."/>
            <person name="Baker D."/>
            <person name="Gharbi K."/>
            <person name="Hall N."/>
            <person name="Watson M."/>
            <person name="Adriaenssens E.M."/>
            <person name="Foster-Nyarko E."/>
            <person name="Jarju S."/>
            <person name="Secka A."/>
            <person name="Antonio M."/>
            <person name="Oren A."/>
            <person name="Chaudhuri R.R."/>
            <person name="La Ragione R."/>
            <person name="Hildebrand F."/>
            <person name="Pallen M.J."/>
        </authorList>
    </citation>
    <scope>NUCLEOTIDE SEQUENCE</scope>
    <source>
        <strain evidence="9">Gambia11-129</strain>
    </source>
</reference>
<comment type="caution">
    <text evidence="9">The sequence shown here is derived from an EMBL/GenBank/DDBJ whole genome shotgun (WGS) entry which is preliminary data.</text>
</comment>
<evidence type="ECO:0000256" key="4">
    <source>
        <dbReference type="ARBA" id="ARBA00022691"/>
    </source>
</evidence>
<keyword evidence="6" id="KW-0238">DNA-binding</keyword>
<dbReference type="InterPro" id="IPR011639">
    <property type="entry name" value="MethylTrfase_TaqI-like_dom"/>
</dbReference>
<protein>
    <recommendedName>
        <fullName evidence="1">site-specific DNA-methyltransferase (adenine-specific)</fullName>
        <ecNumber evidence="1">2.1.1.72</ecNumber>
    </recommendedName>
</protein>
<dbReference type="Gene3D" id="3.40.50.150">
    <property type="entry name" value="Vaccinia Virus protein VP39"/>
    <property type="match status" value="1"/>
</dbReference>
<dbReference type="PROSITE" id="PS00092">
    <property type="entry name" value="N6_MTASE"/>
    <property type="match status" value="1"/>
</dbReference>
<evidence type="ECO:0000256" key="1">
    <source>
        <dbReference type="ARBA" id="ARBA00011900"/>
    </source>
</evidence>
<dbReference type="EMBL" id="DXHU01000015">
    <property type="protein sequence ID" value="HIV98764.1"/>
    <property type="molecule type" value="Genomic_DNA"/>
</dbReference>
<evidence type="ECO:0000259" key="8">
    <source>
        <dbReference type="Pfam" id="PF07669"/>
    </source>
</evidence>
<dbReference type="InterPro" id="IPR029063">
    <property type="entry name" value="SAM-dependent_MTases_sf"/>
</dbReference>
<reference evidence="9" key="2">
    <citation type="submission" date="2021-04" db="EMBL/GenBank/DDBJ databases">
        <authorList>
            <person name="Gilroy R."/>
        </authorList>
    </citation>
    <scope>NUCLEOTIDE SEQUENCE</scope>
    <source>
        <strain evidence="9">Gambia11-129</strain>
    </source>
</reference>
<name>A0A9D1PSJ4_9SPIO</name>
<dbReference type="GO" id="GO:0003677">
    <property type="term" value="F:DNA binding"/>
    <property type="evidence" value="ECO:0007669"/>
    <property type="project" value="UniProtKB-KW"/>
</dbReference>
<gene>
    <name evidence="9" type="ORF">IAB12_03165</name>
</gene>
<evidence type="ECO:0000256" key="3">
    <source>
        <dbReference type="ARBA" id="ARBA00022679"/>
    </source>
</evidence>
<dbReference type="GO" id="GO:0009007">
    <property type="term" value="F:site-specific DNA-methyltransferase (adenine-specific) activity"/>
    <property type="evidence" value="ECO:0007669"/>
    <property type="project" value="UniProtKB-EC"/>
</dbReference>
<evidence type="ECO:0000256" key="5">
    <source>
        <dbReference type="ARBA" id="ARBA00022747"/>
    </source>
</evidence>
<keyword evidence="3" id="KW-0808">Transferase</keyword>
<evidence type="ECO:0000256" key="2">
    <source>
        <dbReference type="ARBA" id="ARBA00022603"/>
    </source>
</evidence>
<dbReference type="GO" id="GO:0032259">
    <property type="term" value="P:methylation"/>
    <property type="evidence" value="ECO:0007669"/>
    <property type="project" value="UniProtKB-KW"/>
</dbReference>
<keyword evidence="5" id="KW-0680">Restriction system</keyword>
<feature type="domain" description="Type II methyltransferase M.TaqI-like" evidence="8">
    <location>
        <begin position="69"/>
        <end position="231"/>
    </location>
</feature>
<dbReference type="GO" id="GO:0009307">
    <property type="term" value="P:DNA restriction-modification system"/>
    <property type="evidence" value="ECO:0007669"/>
    <property type="project" value="UniProtKB-KW"/>
</dbReference>
<dbReference type="InterPro" id="IPR002052">
    <property type="entry name" value="DNA_methylase_N6_adenine_CS"/>
</dbReference>
<keyword evidence="4" id="KW-0949">S-adenosyl-L-methionine</keyword>